<dbReference type="InterPro" id="IPR029060">
    <property type="entry name" value="PIN-like_dom_sf"/>
</dbReference>
<keyword evidence="3 6" id="KW-0479">Metal-binding</keyword>
<proteinExistence type="inferred from homology"/>
<evidence type="ECO:0000259" key="7">
    <source>
        <dbReference type="Pfam" id="PF01850"/>
    </source>
</evidence>
<dbReference type="OrthoDB" id="556169at2"/>
<evidence type="ECO:0000256" key="3">
    <source>
        <dbReference type="ARBA" id="ARBA00022723"/>
    </source>
</evidence>
<dbReference type="HAMAP" id="MF_00265">
    <property type="entry name" value="VapC_Nob1"/>
    <property type="match status" value="1"/>
</dbReference>
<organism evidence="8 9">
    <name type="scientific">Mycolicibacterium vanbaalenii</name>
    <name type="common">Mycobacterium vanbaalenii</name>
    <dbReference type="NCBI Taxonomy" id="110539"/>
    <lineage>
        <taxon>Bacteria</taxon>
        <taxon>Bacillati</taxon>
        <taxon>Actinomycetota</taxon>
        <taxon>Actinomycetes</taxon>
        <taxon>Mycobacteriales</taxon>
        <taxon>Mycobacteriaceae</taxon>
        <taxon>Mycolicibacterium</taxon>
    </lineage>
</organism>
<accession>A0A5S9Q0K7</accession>
<evidence type="ECO:0000256" key="6">
    <source>
        <dbReference type="HAMAP-Rule" id="MF_00265"/>
    </source>
</evidence>
<evidence type="ECO:0000313" key="8">
    <source>
        <dbReference type="EMBL" id="CAA0111050.1"/>
    </source>
</evidence>
<gene>
    <name evidence="6" type="primary">vapC</name>
    <name evidence="8" type="ORF">AELLOGFF_00870</name>
</gene>
<comment type="similarity">
    <text evidence="6">Belongs to the PINc/VapC protein family.</text>
</comment>
<dbReference type="GO" id="GO:0045926">
    <property type="term" value="P:negative regulation of growth"/>
    <property type="evidence" value="ECO:0007669"/>
    <property type="project" value="UniProtKB-ARBA"/>
</dbReference>
<reference evidence="8 9" key="1">
    <citation type="submission" date="2019-11" db="EMBL/GenBank/DDBJ databases">
        <authorList>
            <person name="Holert J."/>
        </authorList>
    </citation>
    <scope>NUCLEOTIDE SEQUENCE [LARGE SCALE GENOMIC DNA]</scope>
    <source>
        <strain evidence="8">BC8_1</strain>
    </source>
</reference>
<name>A0A5S9Q0K7_MYCVN</name>
<keyword evidence="2 6" id="KW-0540">Nuclease</keyword>
<evidence type="ECO:0000256" key="5">
    <source>
        <dbReference type="ARBA" id="ARBA00022842"/>
    </source>
</evidence>
<dbReference type="GO" id="GO:0016788">
    <property type="term" value="F:hydrolase activity, acting on ester bonds"/>
    <property type="evidence" value="ECO:0007669"/>
    <property type="project" value="InterPro"/>
</dbReference>
<keyword evidence="6" id="KW-0800">Toxin</keyword>
<dbReference type="InterPro" id="IPR002716">
    <property type="entry name" value="PIN_dom"/>
</dbReference>
<keyword evidence="1 6" id="KW-1277">Toxin-antitoxin system</keyword>
<dbReference type="EC" id="3.1.-.-" evidence="6"/>
<keyword evidence="4 6" id="KW-0378">Hydrolase</keyword>
<dbReference type="AlphaFoldDB" id="A0A5S9Q0K7"/>
<dbReference type="Gene3D" id="3.40.50.1010">
    <property type="entry name" value="5'-nuclease"/>
    <property type="match status" value="1"/>
</dbReference>
<evidence type="ECO:0000256" key="1">
    <source>
        <dbReference type="ARBA" id="ARBA00022649"/>
    </source>
</evidence>
<keyword evidence="9" id="KW-1185">Reference proteome</keyword>
<dbReference type="RefSeq" id="WP_159230267.1">
    <property type="nucleotide sequence ID" value="NZ_CACSIP010000012.1"/>
</dbReference>
<dbReference type="GO" id="GO:0000287">
    <property type="term" value="F:magnesium ion binding"/>
    <property type="evidence" value="ECO:0007669"/>
    <property type="project" value="UniProtKB-UniRule"/>
</dbReference>
<comment type="cofactor">
    <cofactor evidence="6">
        <name>Mg(2+)</name>
        <dbReference type="ChEBI" id="CHEBI:18420"/>
    </cofactor>
</comment>
<sequence>MRCVDTNVLVYAYRADLPENQTYRVLLEQWANDDQPLGIPDVVTSGFVRIMTNRRVFREPTSPAEAWAAVDALLRAPATIALRAGSRHWDLFRQLAADIDARGNDVPDAYLAAYAVENNATFLSADRGFARFGRLRWRHPVDGVSGS</sequence>
<evidence type="ECO:0000313" key="9">
    <source>
        <dbReference type="Proteomes" id="UP000430146"/>
    </source>
</evidence>
<evidence type="ECO:0000256" key="4">
    <source>
        <dbReference type="ARBA" id="ARBA00022801"/>
    </source>
</evidence>
<comment type="function">
    <text evidence="6">Toxic component of a toxin-antitoxin (TA) system. An RNase.</text>
</comment>
<dbReference type="Pfam" id="PF01850">
    <property type="entry name" value="PIN"/>
    <property type="match status" value="1"/>
</dbReference>
<evidence type="ECO:0000256" key="2">
    <source>
        <dbReference type="ARBA" id="ARBA00022722"/>
    </source>
</evidence>
<feature type="binding site" evidence="6">
    <location>
        <position position="108"/>
    </location>
    <ligand>
        <name>Mg(2+)</name>
        <dbReference type="ChEBI" id="CHEBI:18420"/>
    </ligand>
</feature>
<dbReference type="SUPFAM" id="SSF88723">
    <property type="entry name" value="PIN domain-like"/>
    <property type="match status" value="1"/>
</dbReference>
<protein>
    <recommendedName>
        <fullName evidence="6">Ribonuclease VapC</fullName>
        <shortName evidence="6">RNase VapC</shortName>
        <ecNumber evidence="6">3.1.-.-</ecNumber>
    </recommendedName>
    <alternativeName>
        <fullName evidence="6">Toxin VapC</fullName>
    </alternativeName>
</protein>
<feature type="binding site" evidence="6">
    <location>
        <position position="5"/>
    </location>
    <ligand>
        <name>Mg(2+)</name>
        <dbReference type="ChEBI" id="CHEBI:18420"/>
    </ligand>
</feature>
<dbReference type="NCBIfam" id="TIGR00028">
    <property type="entry name" value="Mtu_PIN_fam"/>
    <property type="match status" value="1"/>
</dbReference>
<dbReference type="InterPro" id="IPR006226">
    <property type="entry name" value="Mtu_PIN"/>
</dbReference>
<dbReference type="EMBL" id="CACSIP010000012">
    <property type="protein sequence ID" value="CAA0111050.1"/>
    <property type="molecule type" value="Genomic_DNA"/>
</dbReference>
<dbReference type="Proteomes" id="UP000430146">
    <property type="component" value="Unassembled WGS sequence"/>
</dbReference>
<dbReference type="InterPro" id="IPR022907">
    <property type="entry name" value="VapC_family"/>
</dbReference>
<dbReference type="GO" id="GO:0090729">
    <property type="term" value="F:toxin activity"/>
    <property type="evidence" value="ECO:0007669"/>
    <property type="project" value="UniProtKB-KW"/>
</dbReference>
<dbReference type="GO" id="GO:0004540">
    <property type="term" value="F:RNA nuclease activity"/>
    <property type="evidence" value="ECO:0007669"/>
    <property type="project" value="InterPro"/>
</dbReference>
<feature type="domain" description="PIN" evidence="7">
    <location>
        <begin position="3"/>
        <end position="134"/>
    </location>
</feature>
<keyword evidence="5 6" id="KW-0460">Magnesium</keyword>